<protein>
    <submittedName>
        <fullName evidence="2">DUF2254 domain-containing protein</fullName>
    </submittedName>
</protein>
<sequence length="433" mass="47908">MFRSILKMAKEVYGRVVQSIAFYPVIIALGFLILAFSILQLESLDLAKSISDKVPYLFISDYETARAILTTLIGGVLSLTVFSFTMVMVVLSQASSNFSPRLLPSLISNKKHQFILGVYIGTLLYCIIILIVLGAKGIDSASLGFSTMLAALWGVSCVALFVYFIHSISTSIQIQNIIEGIYASSNKQIDREIDNAKDTQMGLQQVQTEGFSTVFAPITGYFRGFDAALLPDSFVSAGNQIEVLPYLGAHIWEGMPMLRLKNKVEGDDLDAVLFCCHLSKNRNDHNDGIGGMVKLMEIAVKAMSPGINDPGTAIDAITKLTPLLQKTMRFPKITSVSLEEGKIILIKNFISASDLMQILIQPIRLYAKKDNSVVATLIGALGFLERDTQISIENRECIRKEIQALKRDVEENITNSLDRERIVKMFQDIIDTQ</sequence>
<evidence type="ECO:0000313" key="3">
    <source>
        <dbReference type="Proteomes" id="UP001597532"/>
    </source>
</evidence>
<dbReference type="Pfam" id="PF10011">
    <property type="entry name" value="DUF2254"/>
    <property type="match status" value="1"/>
</dbReference>
<accession>A0ABW5VLJ9</accession>
<feature type="transmembrane region" description="Helical" evidence="1">
    <location>
        <begin position="141"/>
        <end position="165"/>
    </location>
</feature>
<keyword evidence="3" id="KW-1185">Reference proteome</keyword>
<feature type="transmembrane region" description="Helical" evidence="1">
    <location>
        <begin position="20"/>
        <end position="39"/>
    </location>
</feature>
<organism evidence="2 3">
    <name type="scientific">Arenibacter antarcticus</name>
    <dbReference type="NCBI Taxonomy" id="2040469"/>
    <lineage>
        <taxon>Bacteria</taxon>
        <taxon>Pseudomonadati</taxon>
        <taxon>Bacteroidota</taxon>
        <taxon>Flavobacteriia</taxon>
        <taxon>Flavobacteriales</taxon>
        <taxon>Flavobacteriaceae</taxon>
        <taxon>Arenibacter</taxon>
    </lineage>
</organism>
<name>A0ABW5VLJ9_9FLAO</name>
<keyword evidence="1" id="KW-0472">Membrane</keyword>
<gene>
    <name evidence="2" type="ORF">ACFS1K_15570</name>
</gene>
<dbReference type="Proteomes" id="UP001597532">
    <property type="component" value="Unassembled WGS sequence"/>
</dbReference>
<comment type="caution">
    <text evidence="2">The sequence shown here is derived from an EMBL/GenBank/DDBJ whole genome shotgun (WGS) entry which is preliminary data.</text>
</comment>
<reference evidence="3" key="1">
    <citation type="journal article" date="2019" name="Int. J. Syst. Evol. Microbiol.">
        <title>The Global Catalogue of Microorganisms (GCM) 10K type strain sequencing project: providing services to taxonomists for standard genome sequencing and annotation.</title>
        <authorList>
            <consortium name="The Broad Institute Genomics Platform"/>
            <consortium name="The Broad Institute Genome Sequencing Center for Infectious Disease"/>
            <person name="Wu L."/>
            <person name="Ma J."/>
        </authorList>
    </citation>
    <scope>NUCLEOTIDE SEQUENCE [LARGE SCALE GENOMIC DNA]</scope>
    <source>
        <strain evidence="3">KCTC 52924</strain>
    </source>
</reference>
<dbReference type="RefSeq" id="WP_251806398.1">
    <property type="nucleotide sequence ID" value="NZ_CP166679.1"/>
</dbReference>
<feature type="transmembrane region" description="Helical" evidence="1">
    <location>
        <begin position="67"/>
        <end position="92"/>
    </location>
</feature>
<evidence type="ECO:0000313" key="2">
    <source>
        <dbReference type="EMBL" id="MFD2791195.1"/>
    </source>
</evidence>
<keyword evidence="1" id="KW-1133">Transmembrane helix</keyword>
<proteinExistence type="predicted"/>
<feature type="transmembrane region" description="Helical" evidence="1">
    <location>
        <begin position="113"/>
        <end position="135"/>
    </location>
</feature>
<keyword evidence="1" id="KW-0812">Transmembrane</keyword>
<dbReference type="EMBL" id="JBHUOK010000032">
    <property type="protein sequence ID" value="MFD2791195.1"/>
    <property type="molecule type" value="Genomic_DNA"/>
</dbReference>
<evidence type="ECO:0000256" key="1">
    <source>
        <dbReference type="SAM" id="Phobius"/>
    </source>
</evidence>
<dbReference type="InterPro" id="IPR018723">
    <property type="entry name" value="DUF2254_membrane"/>
</dbReference>